<name>A0A4C1Y9N6_EUMVA</name>
<keyword evidence="2" id="KW-1185">Reference proteome</keyword>
<dbReference type="AlphaFoldDB" id="A0A4C1Y9N6"/>
<comment type="caution">
    <text evidence="1">The sequence shown here is derived from an EMBL/GenBank/DDBJ whole genome shotgun (WGS) entry which is preliminary data.</text>
</comment>
<proteinExistence type="predicted"/>
<sequence>MSALFFNGGENLWWMVVDGEMVDAVRSQVHGWLGADALALPHSNDSMVRHRIAWNIMTERSVGISRFDAFGVGKNLGQTMSRGWHLFVSVRVWHRGGKLVGEPSESRCSPLLMDVRNPTGVTSALAVSWKGMEYLMGDRDDGGMAAWPPELSLTERKPTTAEAVPSSSYSMRERAIKIFAIKNSKNFFPSWNAAPSPSNIAQFYFDAASIR</sequence>
<dbReference type="EMBL" id="BGZK01001132">
    <property type="protein sequence ID" value="GBP72073.1"/>
    <property type="molecule type" value="Genomic_DNA"/>
</dbReference>
<accession>A0A4C1Y9N6</accession>
<evidence type="ECO:0000313" key="1">
    <source>
        <dbReference type="EMBL" id="GBP72073.1"/>
    </source>
</evidence>
<organism evidence="1 2">
    <name type="scientific">Eumeta variegata</name>
    <name type="common">Bagworm moth</name>
    <name type="synonym">Eumeta japonica</name>
    <dbReference type="NCBI Taxonomy" id="151549"/>
    <lineage>
        <taxon>Eukaryota</taxon>
        <taxon>Metazoa</taxon>
        <taxon>Ecdysozoa</taxon>
        <taxon>Arthropoda</taxon>
        <taxon>Hexapoda</taxon>
        <taxon>Insecta</taxon>
        <taxon>Pterygota</taxon>
        <taxon>Neoptera</taxon>
        <taxon>Endopterygota</taxon>
        <taxon>Lepidoptera</taxon>
        <taxon>Glossata</taxon>
        <taxon>Ditrysia</taxon>
        <taxon>Tineoidea</taxon>
        <taxon>Psychidae</taxon>
        <taxon>Oiketicinae</taxon>
        <taxon>Eumeta</taxon>
    </lineage>
</organism>
<reference evidence="1 2" key="1">
    <citation type="journal article" date="2019" name="Commun. Biol.">
        <title>The bagworm genome reveals a unique fibroin gene that provides high tensile strength.</title>
        <authorList>
            <person name="Kono N."/>
            <person name="Nakamura H."/>
            <person name="Ohtoshi R."/>
            <person name="Tomita M."/>
            <person name="Numata K."/>
            <person name="Arakawa K."/>
        </authorList>
    </citation>
    <scope>NUCLEOTIDE SEQUENCE [LARGE SCALE GENOMIC DNA]</scope>
</reference>
<evidence type="ECO:0000313" key="2">
    <source>
        <dbReference type="Proteomes" id="UP000299102"/>
    </source>
</evidence>
<protein>
    <submittedName>
        <fullName evidence="1">Uncharacterized protein</fullName>
    </submittedName>
</protein>
<dbReference type="Proteomes" id="UP000299102">
    <property type="component" value="Unassembled WGS sequence"/>
</dbReference>
<gene>
    <name evidence="1" type="ORF">EVAR_49637_1</name>
</gene>